<keyword evidence="6" id="KW-0238">DNA-binding</keyword>
<evidence type="ECO:0000313" key="12">
    <source>
        <dbReference type="Proteomes" id="UP001597041"/>
    </source>
</evidence>
<dbReference type="InterPro" id="IPR001789">
    <property type="entry name" value="Sig_transdc_resp-reg_receiver"/>
</dbReference>
<evidence type="ECO:0000259" key="10">
    <source>
        <dbReference type="PROSITE" id="PS50110"/>
    </source>
</evidence>
<dbReference type="PANTHER" id="PTHR45526:SF6">
    <property type="entry name" value="TRANSCRIPTIONAL REGULATORY PROTEIN CITT"/>
    <property type="match status" value="1"/>
</dbReference>
<keyword evidence="12" id="KW-1185">Reference proteome</keyword>
<comment type="subcellular location">
    <subcellularLocation>
        <location evidence="1">Cytoplasm</location>
    </subcellularLocation>
</comment>
<feature type="modified residue" description="4-aspartylphosphate" evidence="9">
    <location>
        <position position="54"/>
    </location>
</feature>
<evidence type="ECO:0000256" key="4">
    <source>
        <dbReference type="ARBA" id="ARBA00023012"/>
    </source>
</evidence>
<evidence type="ECO:0000256" key="5">
    <source>
        <dbReference type="ARBA" id="ARBA00023015"/>
    </source>
</evidence>
<protein>
    <submittedName>
        <fullName evidence="11">Response regulator</fullName>
    </submittedName>
</protein>
<name>A0ABW3NNI2_9BACI</name>
<accession>A0ABW3NNI2</accession>
<dbReference type="RefSeq" id="WP_379594334.1">
    <property type="nucleotide sequence ID" value="NZ_JBHTKK010000037.1"/>
</dbReference>
<dbReference type="EMBL" id="JBHTKK010000037">
    <property type="protein sequence ID" value="MFD1068121.1"/>
    <property type="molecule type" value="Genomic_DNA"/>
</dbReference>
<comment type="caution">
    <text evidence="11">The sequence shown here is derived from an EMBL/GenBank/DDBJ whole genome shotgun (WGS) entry which is preliminary data.</text>
</comment>
<dbReference type="InterPro" id="IPR051271">
    <property type="entry name" value="2C-system_Tx_regulators"/>
</dbReference>
<feature type="domain" description="Response regulatory" evidence="10">
    <location>
        <begin position="3"/>
        <end position="119"/>
    </location>
</feature>
<evidence type="ECO:0000256" key="1">
    <source>
        <dbReference type="ARBA" id="ARBA00004496"/>
    </source>
</evidence>
<evidence type="ECO:0000256" key="7">
    <source>
        <dbReference type="ARBA" id="ARBA00023159"/>
    </source>
</evidence>
<dbReference type="PROSITE" id="PS50110">
    <property type="entry name" value="RESPONSE_REGULATORY"/>
    <property type="match status" value="1"/>
</dbReference>
<evidence type="ECO:0000256" key="6">
    <source>
        <dbReference type="ARBA" id="ARBA00023125"/>
    </source>
</evidence>
<dbReference type="InterPro" id="IPR036390">
    <property type="entry name" value="WH_DNA-bd_sf"/>
</dbReference>
<organism evidence="11 12">
    <name type="scientific">Oceanobacillus locisalsi</name>
    <dbReference type="NCBI Taxonomy" id="546107"/>
    <lineage>
        <taxon>Bacteria</taxon>
        <taxon>Bacillati</taxon>
        <taxon>Bacillota</taxon>
        <taxon>Bacilli</taxon>
        <taxon>Bacillales</taxon>
        <taxon>Bacillaceae</taxon>
        <taxon>Oceanobacillus</taxon>
    </lineage>
</organism>
<dbReference type="Pfam" id="PF20714">
    <property type="entry name" value="HTH_64"/>
    <property type="match status" value="1"/>
</dbReference>
<sequence>MIQIIIAEDDFRIANIHEEFLGKMEGVQVAGKTLTGEQTLSLTQEQKPDLILLDIYLPDYLGTELIPKLREVHPAVDIMIITAAKEKELLEQCMRKGISNYLIKPVSLERFTTVIQEYKKQKDVLQQTDYIDQDTVDELLFPSSNKQTEEADLPKGIDWITLQKVKRIMENAGKSLSAEEMGESIGSSRVTARRYLEYLVSEGVVKVEQEYGIIGRPQRRYFLQESGS</sequence>
<proteinExistence type="predicted"/>
<evidence type="ECO:0000256" key="3">
    <source>
        <dbReference type="ARBA" id="ARBA00022553"/>
    </source>
</evidence>
<dbReference type="Pfam" id="PF00072">
    <property type="entry name" value="Response_reg"/>
    <property type="match status" value="1"/>
</dbReference>
<dbReference type="InterPro" id="IPR048714">
    <property type="entry name" value="DpiA-like_HTH"/>
</dbReference>
<evidence type="ECO:0000256" key="2">
    <source>
        <dbReference type="ARBA" id="ARBA00022490"/>
    </source>
</evidence>
<dbReference type="PANTHER" id="PTHR45526">
    <property type="entry name" value="TRANSCRIPTIONAL REGULATORY PROTEIN DPIA"/>
    <property type="match status" value="1"/>
</dbReference>
<dbReference type="PIRSF" id="PIRSF006171">
    <property type="entry name" value="RR_citrat_malat"/>
    <property type="match status" value="1"/>
</dbReference>
<dbReference type="Proteomes" id="UP001597041">
    <property type="component" value="Unassembled WGS sequence"/>
</dbReference>
<dbReference type="SUPFAM" id="SSF46785">
    <property type="entry name" value="Winged helix' DNA-binding domain"/>
    <property type="match status" value="1"/>
</dbReference>
<dbReference type="InterPro" id="IPR011006">
    <property type="entry name" value="CheY-like_superfamily"/>
</dbReference>
<dbReference type="SUPFAM" id="SSF52172">
    <property type="entry name" value="CheY-like"/>
    <property type="match status" value="1"/>
</dbReference>
<keyword evidence="8" id="KW-0804">Transcription</keyword>
<evidence type="ECO:0000313" key="11">
    <source>
        <dbReference type="EMBL" id="MFD1068121.1"/>
    </source>
</evidence>
<gene>
    <name evidence="11" type="ORF">ACFQ19_19165</name>
</gene>
<evidence type="ECO:0000256" key="8">
    <source>
        <dbReference type="ARBA" id="ARBA00023163"/>
    </source>
</evidence>
<keyword evidence="5" id="KW-0805">Transcription regulation</keyword>
<dbReference type="Gene3D" id="3.40.50.2300">
    <property type="match status" value="1"/>
</dbReference>
<keyword evidence="2" id="KW-0963">Cytoplasm</keyword>
<keyword evidence="7" id="KW-0010">Activator</keyword>
<reference evidence="12" key="1">
    <citation type="journal article" date="2019" name="Int. J. Syst. Evol. Microbiol.">
        <title>The Global Catalogue of Microorganisms (GCM) 10K type strain sequencing project: providing services to taxonomists for standard genome sequencing and annotation.</title>
        <authorList>
            <consortium name="The Broad Institute Genomics Platform"/>
            <consortium name="The Broad Institute Genome Sequencing Center for Infectious Disease"/>
            <person name="Wu L."/>
            <person name="Ma J."/>
        </authorList>
    </citation>
    <scope>NUCLEOTIDE SEQUENCE [LARGE SCALE GENOMIC DNA]</scope>
    <source>
        <strain evidence="12">CCUG 56608</strain>
    </source>
</reference>
<dbReference type="SMART" id="SM00448">
    <property type="entry name" value="REC"/>
    <property type="match status" value="1"/>
</dbReference>
<evidence type="ECO:0000256" key="9">
    <source>
        <dbReference type="PROSITE-ProRule" id="PRU00169"/>
    </source>
</evidence>
<keyword evidence="4" id="KW-0902">Two-component regulatory system</keyword>
<keyword evidence="3 9" id="KW-0597">Phosphoprotein</keyword>
<dbReference type="InterPro" id="IPR024187">
    <property type="entry name" value="Sig_transdc_resp-reg_cit/mal"/>
</dbReference>